<sequence length="239" mass="28014">MDPLARHLQFLTNEFDRDFNYIGAFDIRGKVIIYGHVESRIRFYELIIQRQTSTFEPGTDDTTLSVQLLRRRSVTFNQFEDVSKIFVMENLENKLNKGKHPTLFVGVSMNNEFKNVSVFTIPARAIIYGLHGKLDSKEEPYKGYASMLSGVFLARSDRENLPVVGNYIVVAHDFQQQYWSWDMLPLVTSLLKGYTTRVWMNPYRFHRRMAYPHTRHRAIRYHVAEGWLKFLPLLIGTQA</sequence>
<proteinExistence type="predicted"/>
<reference evidence="3" key="1">
    <citation type="submission" date="2017-02" db="UniProtKB">
        <authorList>
            <consortium name="WormBaseParasite"/>
        </authorList>
    </citation>
    <scope>IDENTIFICATION</scope>
</reference>
<evidence type="ECO:0000313" key="2">
    <source>
        <dbReference type="Proteomes" id="UP000271162"/>
    </source>
</evidence>
<accession>A0A0N4YT77</accession>
<gene>
    <name evidence="1" type="ORF">NBR_LOCUS20450</name>
</gene>
<reference evidence="1 2" key="2">
    <citation type="submission" date="2018-11" db="EMBL/GenBank/DDBJ databases">
        <authorList>
            <consortium name="Pathogen Informatics"/>
        </authorList>
    </citation>
    <scope>NUCLEOTIDE SEQUENCE [LARGE SCALE GENOMIC DNA]</scope>
</reference>
<dbReference type="WBParaSite" id="NBR_0002044901-mRNA-1">
    <property type="protein sequence ID" value="NBR_0002044901-mRNA-1"/>
    <property type="gene ID" value="NBR_0002044901"/>
</dbReference>
<dbReference type="EMBL" id="UYSL01025153">
    <property type="protein sequence ID" value="VDL84187.1"/>
    <property type="molecule type" value="Genomic_DNA"/>
</dbReference>
<name>A0A0N4YT77_NIPBR</name>
<organism evidence="3">
    <name type="scientific">Nippostrongylus brasiliensis</name>
    <name type="common">Rat hookworm</name>
    <dbReference type="NCBI Taxonomy" id="27835"/>
    <lineage>
        <taxon>Eukaryota</taxon>
        <taxon>Metazoa</taxon>
        <taxon>Ecdysozoa</taxon>
        <taxon>Nematoda</taxon>
        <taxon>Chromadorea</taxon>
        <taxon>Rhabditida</taxon>
        <taxon>Rhabditina</taxon>
        <taxon>Rhabditomorpha</taxon>
        <taxon>Strongyloidea</taxon>
        <taxon>Heligmosomidae</taxon>
        <taxon>Nippostrongylus</taxon>
    </lineage>
</organism>
<keyword evidence="2" id="KW-1185">Reference proteome</keyword>
<dbReference type="AlphaFoldDB" id="A0A0N4YT77"/>
<evidence type="ECO:0000313" key="1">
    <source>
        <dbReference type="EMBL" id="VDL84187.1"/>
    </source>
</evidence>
<evidence type="ECO:0000313" key="3">
    <source>
        <dbReference type="WBParaSite" id="NBR_0002044901-mRNA-1"/>
    </source>
</evidence>
<protein>
    <submittedName>
        <fullName evidence="1 3">Uncharacterized protein</fullName>
    </submittedName>
</protein>
<dbReference type="Proteomes" id="UP000271162">
    <property type="component" value="Unassembled WGS sequence"/>
</dbReference>